<feature type="compositionally biased region" description="Acidic residues" evidence="2">
    <location>
        <begin position="154"/>
        <end position="164"/>
    </location>
</feature>
<feature type="compositionally biased region" description="Low complexity" evidence="2">
    <location>
        <begin position="15"/>
        <end position="24"/>
    </location>
</feature>
<name>A0A9Q8P4G6_PASFU</name>
<dbReference type="RefSeq" id="XP_047757416.1">
    <property type="nucleotide sequence ID" value="XM_047901305.1"/>
</dbReference>
<reference evidence="3" key="2">
    <citation type="journal article" date="2022" name="Microb. Genom.">
        <title>A chromosome-scale genome assembly of the tomato pathogen Cladosporium fulvum reveals a compartmentalized genome architecture and the presence of a dispensable chromosome.</title>
        <authorList>
            <person name="Zaccaron A.Z."/>
            <person name="Chen L.H."/>
            <person name="Samaras A."/>
            <person name="Stergiopoulos I."/>
        </authorList>
    </citation>
    <scope>NUCLEOTIDE SEQUENCE</scope>
    <source>
        <strain evidence="3">Race5_Kim</strain>
    </source>
</reference>
<sequence length="581" mass="64586">MDRSNMFSANLDHQPLSAPDAPAHPLSPPPSEHAGSVPPPYPMNTSSTANMSSTSFINGLLHDKDALFNEKNQIVSRMFDEKHELLKEKDEAAKLYVDEKAQLAATMHSLSKDHYEQLRAKDVEILKLKEELANKNERIRGLANALQGYLDRDAQEEEEDEEAELQANDVNKIHREPTVDPLDDVGLGRRFSDDRPYEKRKLTLETHTARLGPDVRKEVSRDPEHEKMLKKLAEAKKLNESRPKSATWATRFDSNVGDRAMDELQNGNKQPYNMAAWSTDADPPATQPRRDALAAPELFSSALEQTPLCGSNVGMVASSKAEVITMSSDDGSSDASIPISDTSRVDAIRSIERSPTLSEIIVQAPTTAAGNFEITKELSDDVLSRLSSPPADIAAALMEDNTPANDAYDELITYASKTFPGQVWKPVRSITSDGDFELGRLIDVSSDVSESIQSSLEYYEARRRRLTLPQEPKSNDIKCCGHTWMSGCGSSTSWTACGSKKYACRTCFNRRRACFLWQGNHQWAVLPLPPDTRDPAATHKDAGFYIMAKGFKDKANDFPGVWRESNHDSRNRKRSASAESQ</sequence>
<dbReference type="KEGG" id="ffu:CLAFUR5_02157"/>
<feature type="region of interest" description="Disordered" evidence="2">
    <location>
        <begin position="153"/>
        <end position="187"/>
    </location>
</feature>
<evidence type="ECO:0000313" key="3">
    <source>
        <dbReference type="EMBL" id="UJO13050.1"/>
    </source>
</evidence>
<keyword evidence="4" id="KW-1185">Reference proteome</keyword>
<accession>A0A9Q8P4G6</accession>
<dbReference type="Proteomes" id="UP000756132">
    <property type="component" value="Chromosome 1"/>
</dbReference>
<evidence type="ECO:0000256" key="1">
    <source>
        <dbReference type="SAM" id="Coils"/>
    </source>
</evidence>
<reference evidence="3" key="1">
    <citation type="submission" date="2021-12" db="EMBL/GenBank/DDBJ databases">
        <authorList>
            <person name="Zaccaron A."/>
            <person name="Stergiopoulos I."/>
        </authorList>
    </citation>
    <scope>NUCLEOTIDE SEQUENCE</scope>
    <source>
        <strain evidence="3">Race5_Kim</strain>
    </source>
</reference>
<organism evidence="3 4">
    <name type="scientific">Passalora fulva</name>
    <name type="common">Tomato leaf mold</name>
    <name type="synonym">Cladosporium fulvum</name>
    <dbReference type="NCBI Taxonomy" id="5499"/>
    <lineage>
        <taxon>Eukaryota</taxon>
        <taxon>Fungi</taxon>
        <taxon>Dikarya</taxon>
        <taxon>Ascomycota</taxon>
        <taxon>Pezizomycotina</taxon>
        <taxon>Dothideomycetes</taxon>
        <taxon>Dothideomycetidae</taxon>
        <taxon>Mycosphaerellales</taxon>
        <taxon>Mycosphaerellaceae</taxon>
        <taxon>Fulvia</taxon>
    </lineage>
</organism>
<evidence type="ECO:0000256" key="2">
    <source>
        <dbReference type="SAM" id="MobiDB-lite"/>
    </source>
</evidence>
<protein>
    <submittedName>
        <fullName evidence="3">Uncharacterized protein</fullName>
    </submittedName>
</protein>
<dbReference type="AlphaFoldDB" id="A0A9Q8P4G6"/>
<feature type="compositionally biased region" description="Pro residues" evidence="2">
    <location>
        <begin position="25"/>
        <end position="42"/>
    </location>
</feature>
<feature type="region of interest" description="Disordered" evidence="2">
    <location>
        <begin position="555"/>
        <end position="581"/>
    </location>
</feature>
<evidence type="ECO:0000313" key="4">
    <source>
        <dbReference type="Proteomes" id="UP000756132"/>
    </source>
</evidence>
<dbReference type="EMBL" id="CP090163">
    <property type="protein sequence ID" value="UJO13050.1"/>
    <property type="molecule type" value="Genomic_DNA"/>
</dbReference>
<keyword evidence="1" id="KW-0175">Coiled coil</keyword>
<dbReference type="GeneID" id="71982035"/>
<feature type="coiled-coil region" evidence="1">
    <location>
        <begin position="118"/>
        <end position="145"/>
    </location>
</feature>
<proteinExistence type="predicted"/>
<gene>
    <name evidence="3" type="ORF">CLAFUR5_02157</name>
</gene>
<feature type="region of interest" description="Disordered" evidence="2">
    <location>
        <begin position="1"/>
        <end position="48"/>
    </location>
</feature>